<evidence type="ECO:0000313" key="2">
    <source>
        <dbReference type="Proteomes" id="UP001238163"/>
    </source>
</evidence>
<dbReference type="Gene3D" id="2.60.300.12">
    <property type="entry name" value="HesB-like domain"/>
    <property type="match status" value="1"/>
</dbReference>
<evidence type="ECO:0000313" key="1">
    <source>
        <dbReference type="EMBL" id="MDQ0288020.1"/>
    </source>
</evidence>
<proteinExistence type="predicted"/>
<protein>
    <submittedName>
        <fullName evidence="1">Fe-S cluster assembly iron-binding protein IscA</fullName>
    </submittedName>
</protein>
<dbReference type="SUPFAM" id="SSF89360">
    <property type="entry name" value="HesB-like domain"/>
    <property type="match status" value="1"/>
</dbReference>
<dbReference type="EMBL" id="JAUSVL010000001">
    <property type="protein sequence ID" value="MDQ0288020.1"/>
    <property type="molecule type" value="Genomic_DNA"/>
</dbReference>
<dbReference type="InterPro" id="IPR035903">
    <property type="entry name" value="HesB-like_dom_sf"/>
</dbReference>
<dbReference type="Proteomes" id="UP001238163">
    <property type="component" value="Unassembled WGS sequence"/>
</dbReference>
<keyword evidence="2" id="KW-1185">Reference proteome</keyword>
<sequence length="102" mass="11148">MTISPPAHAKLTALLKKSGRSMIGYRFDGSVGNCRGSVPLLKPVATPPAAFHAVIVDGIAFFIPDDYRDVFASATLDYDDRLFNRGLKLTWPHREGGCPNCR</sequence>
<gene>
    <name evidence="1" type="ORF">J3R75_000127</name>
</gene>
<organism evidence="1 2">
    <name type="scientific">Oligosphaera ethanolica</name>
    <dbReference type="NCBI Taxonomy" id="760260"/>
    <lineage>
        <taxon>Bacteria</taxon>
        <taxon>Pseudomonadati</taxon>
        <taxon>Lentisphaerota</taxon>
        <taxon>Oligosphaeria</taxon>
        <taxon>Oligosphaerales</taxon>
        <taxon>Oligosphaeraceae</taxon>
        <taxon>Oligosphaera</taxon>
    </lineage>
</organism>
<name>A0AAE3VCM6_9BACT</name>
<reference evidence="1" key="1">
    <citation type="submission" date="2023-07" db="EMBL/GenBank/DDBJ databases">
        <title>Genomic Encyclopedia of Type Strains, Phase IV (KMG-IV): sequencing the most valuable type-strain genomes for metagenomic binning, comparative biology and taxonomic classification.</title>
        <authorList>
            <person name="Goeker M."/>
        </authorList>
    </citation>
    <scope>NUCLEOTIDE SEQUENCE</scope>
    <source>
        <strain evidence="1">DSM 24202</strain>
    </source>
</reference>
<comment type="caution">
    <text evidence="1">The sequence shown here is derived from an EMBL/GenBank/DDBJ whole genome shotgun (WGS) entry which is preliminary data.</text>
</comment>
<accession>A0AAE3VCM6</accession>
<dbReference type="AlphaFoldDB" id="A0AAE3VCM6"/>
<dbReference type="RefSeq" id="WP_307259182.1">
    <property type="nucleotide sequence ID" value="NZ_JAUSVL010000001.1"/>
</dbReference>